<evidence type="ECO:0000313" key="1">
    <source>
        <dbReference type="EMBL" id="KAK8916860.1"/>
    </source>
</evidence>
<name>A0AAP0FV74_9ASPA</name>
<accession>A0AAP0FV74</accession>
<evidence type="ECO:0000313" key="2">
    <source>
        <dbReference type="Proteomes" id="UP001418222"/>
    </source>
</evidence>
<proteinExistence type="predicted"/>
<keyword evidence="2" id="KW-1185">Reference proteome</keyword>
<organism evidence="1 2">
    <name type="scientific">Platanthera zijinensis</name>
    <dbReference type="NCBI Taxonomy" id="2320716"/>
    <lineage>
        <taxon>Eukaryota</taxon>
        <taxon>Viridiplantae</taxon>
        <taxon>Streptophyta</taxon>
        <taxon>Embryophyta</taxon>
        <taxon>Tracheophyta</taxon>
        <taxon>Spermatophyta</taxon>
        <taxon>Magnoliopsida</taxon>
        <taxon>Liliopsida</taxon>
        <taxon>Asparagales</taxon>
        <taxon>Orchidaceae</taxon>
        <taxon>Orchidoideae</taxon>
        <taxon>Orchideae</taxon>
        <taxon>Orchidinae</taxon>
        <taxon>Platanthera</taxon>
    </lineage>
</organism>
<sequence>MVIDIDDLYAHIFGYLEHSSILSMKKGTFSSVPTRKFYNNLRDPSLTQLDGGVQSCIGTEVVTILHEDLARKYVWFVGGEQLDIVESFRTSRDWSDINEVLHGVENRRYLITTVDTLTPDARIIRDILRHSLMYKAGDTKKITTQLLMVTYCILAERDFNISDLILSMMRYTFRLKSPDRQRLNTLLLDGVIQSVLTEKYPGIDWTQYPPDSCP</sequence>
<comment type="caution">
    <text evidence="1">The sequence shown here is derived from an EMBL/GenBank/DDBJ whole genome shotgun (WGS) entry which is preliminary data.</text>
</comment>
<reference evidence="1 2" key="1">
    <citation type="journal article" date="2022" name="Nat. Plants">
        <title>Genomes of leafy and leafless Platanthera orchids illuminate the evolution of mycoheterotrophy.</title>
        <authorList>
            <person name="Li M.H."/>
            <person name="Liu K.W."/>
            <person name="Li Z."/>
            <person name="Lu H.C."/>
            <person name="Ye Q.L."/>
            <person name="Zhang D."/>
            <person name="Wang J.Y."/>
            <person name="Li Y.F."/>
            <person name="Zhong Z.M."/>
            <person name="Liu X."/>
            <person name="Yu X."/>
            <person name="Liu D.K."/>
            <person name="Tu X.D."/>
            <person name="Liu B."/>
            <person name="Hao Y."/>
            <person name="Liao X.Y."/>
            <person name="Jiang Y.T."/>
            <person name="Sun W.H."/>
            <person name="Chen J."/>
            <person name="Chen Y.Q."/>
            <person name="Ai Y."/>
            <person name="Zhai J.W."/>
            <person name="Wu S.S."/>
            <person name="Zhou Z."/>
            <person name="Hsiao Y.Y."/>
            <person name="Wu W.L."/>
            <person name="Chen Y.Y."/>
            <person name="Lin Y.F."/>
            <person name="Hsu J.L."/>
            <person name="Li C.Y."/>
            <person name="Wang Z.W."/>
            <person name="Zhao X."/>
            <person name="Zhong W.Y."/>
            <person name="Ma X.K."/>
            <person name="Ma L."/>
            <person name="Huang J."/>
            <person name="Chen G.Z."/>
            <person name="Huang M.Z."/>
            <person name="Huang L."/>
            <person name="Peng D.H."/>
            <person name="Luo Y.B."/>
            <person name="Zou S.Q."/>
            <person name="Chen S.P."/>
            <person name="Lan S."/>
            <person name="Tsai W.C."/>
            <person name="Van de Peer Y."/>
            <person name="Liu Z.J."/>
        </authorList>
    </citation>
    <scope>NUCLEOTIDE SEQUENCE [LARGE SCALE GENOMIC DNA]</scope>
    <source>
        <strain evidence="1">Lor287</strain>
    </source>
</reference>
<gene>
    <name evidence="1" type="ORF">KSP39_PZI022221</name>
</gene>
<dbReference type="EMBL" id="JBBWWQ010000020">
    <property type="protein sequence ID" value="KAK8916860.1"/>
    <property type="molecule type" value="Genomic_DNA"/>
</dbReference>
<protein>
    <submittedName>
        <fullName evidence="1">Uncharacterized protein</fullName>
    </submittedName>
</protein>
<dbReference type="Proteomes" id="UP001418222">
    <property type="component" value="Unassembled WGS sequence"/>
</dbReference>
<dbReference type="AlphaFoldDB" id="A0AAP0FV74"/>